<evidence type="ECO:0000256" key="5">
    <source>
        <dbReference type="ARBA" id="ARBA00023027"/>
    </source>
</evidence>
<evidence type="ECO:0000256" key="11">
    <source>
        <dbReference type="ARBA" id="ARBA00052811"/>
    </source>
</evidence>
<comment type="similarity">
    <text evidence="8 12">In the C-terminal section; belongs to the iron-containing alcohol dehydrogenase family.</text>
</comment>
<dbReference type="GO" id="GO:0015976">
    <property type="term" value="P:carbon utilization"/>
    <property type="evidence" value="ECO:0007669"/>
    <property type="project" value="InterPro"/>
</dbReference>
<dbReference type="InterPro" id="IPR016163">
    <property type="entry name" value="Ald_DH_C"/>
</dbReference>
<dbReference type="RefSeq" id="WP_102551922.1">
    <property type="nucleotide sequence ID" value="NZ_MCZF01000081.1"/>
</dbReference>
<keyword evidence="5" id="KW-0520">NAD</keyword>
<proteinExistence type="inferred from homology"/>
<feature type="domain" description="Alcohol dehydrogenase iron-type/glycerol dehydrogenase GldA" evidence="14">
    <location>
        <begin position="458"/>
        <end position="634"/>
    </location>
</feature>
<evidence type="ECO:0000259" key="14">
    <source>
        <dbReference type="Pfam" id="PF00465"/>
    </source>
</evidence>
<dbReference type="NCBIfam" id="NF010378">
    <property type="entry name" value="PRK13805.1"/>
    <property type="match status" value="1"/>
</dbReference>
<dbReference type="FunFam" id="1.20.1090.10:FF:000001">
    <property type="entry name" value="Aldehyde-alcohol dehydrogenase"/>
    <property type="match status" value="1"/>
</dbReference>
<dbReference type="PROSITE" id="PS00913">
    <property type="entry name" value="ADH_IRON_1"/>
    <property type="match status" value="1"/>
</dbReference>
<evidence type="ECO:0000313" key="17">
    <source>
        <dbReference type="Proteomes" id="UP000235533"/>
    </source>
</evidence>
<dbReference type="InterPro" id="IPR012079">
    <property type="entry name" value="Bifunc_Ald-ADH"/>
</dbReference>
<dbReference type="GO" id="GO:0008774">
    <property type="term" value="F:acetaldehyde dehydrogenase (acetylating) activity"/>
    <property type="evidence" value="ECO:0007669"/>
    <property type="project" value="UniProtKB-UniRule"/>
</dbReference>
<evidence type="ECO:0000256" key="6">
    <source>
        <dbReference type="ARBA" id="ARBA00023268"/>
    </source>
</evidence>
<dbReference type="Gene3D" id="1.20.1090.10">
    <property type="entry name" value="Dehydroquinate synthase-like - alpha domain"/>
    <property type="match status" value="1"/>
</dbReference>
<dbReference type="Pfam" id="PF25137">
    <property type="entry name" value="ADH_Fe_C"/>
    <property type="match status" value="1"/>
</dbReference>
<dbReference type="Pfam" id="PF00465">
    <property type="entry name" value="Fe-ADH"/>
    <property type="match status" value="1"/>
</dbReference>
<reference evidence="17" key="1">
    <citation type="submission" date="2016-07" db="EMBL/GenBank/DDBJ databases">
        <title>Nontailed viruses are major unrecognized killers of bacteria in the ocean.</title>
        <authorList>
            <person name="Kauffman K."/>
            <person name="Hussain F."/>
            <person name="Yang J."/>
            <person name="Arevalo P."/>
            <person name="Brown J."/>
            <person name="Cutler M."/>
            <person name="Kelly L."/>
            <person name="Polz M.F."/>
        </authorList>
    </citation>
    <scope>NUCLEOTIDE SEQUENCE [LARGE SCALE GENOMIC DNA]</scope>
    <source>
        <strain evidence="17">10N.261.48.B5</strain>
    </source>
</reference>
<dbReference type="Gene3D" id="3.40.605.10">
    <property type="entry name" value="Aldehyde Dehydrogenase, Chain A, domain 1"/>
    <property type="match status" value="1"/>
</dbReference>
<dbReference type="Gene3D" id="3.40.50.1970">
    <property type="match status" value="1"/>
</dbReference>
<name>A0A2N7JS25_VIBSP</name>
<dbReference type="SUPFAM" id="SSF56796">
    <property type="entry name" value="Dehydroquinate synthase-like"/>
    <property type="match status" value="1"/>
</dbReference>
<dbReference type="GO" id="GO:0006066">
    <property type="term" value="P:alcohol metabolic process"/>
    <property type="evidence" value="ECO:0007669"/>
    <property type="project" value="InterPro"/>
</dbReference>
<dbReference type="InterPro" id="IPR018211">
    <property type="entry name" value="ADH_Fe_CS"/>
</dbReference>
<dbReference type="GO" id="GO:0004022">
    <property type="term" value="F:alcohol dehydrogenase (NAD+) activity"/>
    <property type="evidence" value="ECO:0007669"/>
    <property type="project" value="UniProtKB-UniRule"/>
</dbReference>
<protein>
    <recommendedName>
        <fullName evidence="12">Aldehyde-alcohol dehydrogenase</fullName>
    </recommendedName>
</protein>
<dbReference type="GO" id="GO:0046872">
    <property type="term" value="F:metal ion binding"/>
    <property type="evidence" value="ECO:0007669"/>
    <property type="project" value="UniProtKB-KW"/>
</dbReference>
<evidence type="ECO:0000256" key="8">
    <source>
        <dbReference type="ARBA" id="ARBA00035645"/>
    </source>
</evidence>
<evidence type="ECO:0000256" key="9">
    <source>
        <dbReference type="ARBA" id="ARBA00049243"/>
    </source>
</evidence>
<dbReference type="Gene3D" id="3.40.309.10">
    <property type="entry name" value="Aldehyde Dehydrogenase, Chain A, domain 2"/>
    <property type="match status" value="1"/>
</dbReference>
<dbReference type="InterPro" id="IPR016161">
    <property type="entry name" value="Ald_DH/histidinol_DH"/>
</dbReference>
<organism evidence="16 17">
    <name type="scientific">Vibrio splendidus</name>
    <dbReference type="NCBI Taxonomy" id="29497"/>
    <lineage>
        <taxon>Bacteria</taxon>
        <taxon>Pseudomonadati</taxon>
        <taxon>Pseudomonadota</taxon>
        <taxon>Gammaproteobacteria</taxon>
        <taxon>Vibrionales</taxon>
        <taxon>Vibrionaceae</taxon>
        <taxon>Vibrio</taxon>
    </lineage>
</organism>
<dbReference type="InterPro" id="IPR001670">
    <property type="entry name" value="ADH_Fe/GldA"/>
</dbReference>
<evidence type="ECO:0000256" key="1">
    <source>
        <dbReference type="ARBA" id="ARBA00001954"/>
    </source>
</evidence>
<dbReference type="PANTHER" id="PTHR11496">
    <property type="entry name" value="ALCOHOL DEHYDROGENASE"/>
    <property type="match status" value="1"/>
</dbReference>
<dbReference type="AlphaFoldDB" id="A0A2N7JS25"/>
<comment type="catalytic activity">
    <reaction evidence="11">
        <text>ethanol + NAD(+) = acetaldehyde + NADH + H(+)</text>
        <dbReference type="Rhea" id="RHEA:25290"/>
        <dbReference type="ChEBI" id="CHEBI:15343"/>
        <dbReference type="ChEBI" id="CHEBI:15378"/>
        <dbReference type="ChEBI" id="CHEBI:16236"/>
        <dbReference type="ChEBI" id="CHEBI:57540"/>
        <dbReference type="ChEBI" id="CHEBI:57945"/>
        <dbReference type="EC" id="1.1.1.1"/>
    </reaction>
    <physiologicalReaction direction="right-to-left" evidence="11">
        <dbReference type="Rhea" id="RHEA:25292"/>
    </physiologicalReaction>
</comment>
<sequence>MPVTNLAELDALVARVKAAQEEFSTFSQEKVDAIFRAASLAANHARIPLAQQAVAESGMGIVEDKVIKNHFASEFIYNKYKDEKTCGILEEDDNLGTMTIAEPVGIICGIVPTTNPTSTAIFKSLISLKTRNGIIFSPHPRAKNSTNDAAKLVLEAAVKAGAPKDIIGWIDQPSVELSNALMKHDGIALILATGGPGMVKAAYSSGKPAIGVGAGNVPVVIDDTADVKRAVASILMSKTFDNGVVCASEQAVIVMDEVYDEVKERFASHKGHVLSKSDADKVRKVLLIDGNLNAKIVGQPATAIAEMAGVKVPADTKILVGEGLGEVSYDDEFAHEKLSPTLGMFRASSFENAVAQAVTMVEIGGIGHTSGLYTNQDINADRIRYFGDKMKTARILINIPTTHGGIGDLYNFNVAPSLTLGCGSWGGNSISENVGPKHLINKKTVAKRAENMLWHKLPKSIYFRRGSLPIALGDLEGKKRAFLVTDRFLFNNGYADDVVSLLKAQGIEVQTFFDVEADPILSVVEKGAEAMKSFQPDVILALGGGSPMDAAKIMWVMYEHPETHFEELAMRFMDIRKRIYKFPKMGQKAELVCITTTSGTGSEVTPFAVVTDDKTGAKYPLADYEITPNMAIVDANLVMNMPKSLTAFGGYDAVTHALEAYVSVLANEYSDGQALQALKMLKEYLPSSYKNGAADPIAREKVHNAATIAGVAFANAFLGVCHSMAHKLGAEFHLPHGLANALLISNTVRYNANDNPTKQTAFSQYDRPQARRRYAEVADHLGLSQAGDRTAQKIERLLTWLEELKLDLDIPLSIQAAGVNESDFIAKLDELAVEAFDDQCTGANPRYPLITELKEVLTTSYFGTPYVEGETFEGTTVILKKADQKPAEVKAPKAKKEKSEA</sequence>
<evidence type="ECO:0000313" key="16">
    <source>
        <dbReference type="EMBL" id="PMM57119.1"/>
    </source>
</evidence>
<evidence type="ECO:0000256" key="7">
    <source>
        <dbReference type="ARBA" id="ARBA00035641"/>
    </source>
</evidence>
<dbReference type="InterPro" id="IPR039697">
    <property type="entry name" value="Alcohol_dehydrogenase_Fe"/>
</dbReference>
<evidence type="ECO:0000259" key="15">
    <source>
        <dbReference type="Pfam" id="PF25137"/>
    </source>
</evidence>
<keyword evidence="2" id="KW-0479">Metal-binding</keyword>
<dbReference type="EMBL" id="MCZF01000081">
    <property type="protein sequence ID" value="PMM57119.1"/>
    <property type="molecule type" value="Genomic_DNA"/>
</dbReference>
<keyword evidence="3 12" id="KW-0560">Oxidoreductase</keyword>
<feature type="domain" description="Fe-containing alcohol dehydrogenase-like C-terminal" evidence="15">
    <location>
        <begin position="646"/>
        <end position="860"/>
    </location>
</feature>
<dbReference type="PIRSF" id="PIRSF000111">
    <property type="entry name" value="ALDH_ADH"/>
    <property type="match status" value="1"/>
</dbReference>
<dbReference type="CDD" id="cd07122">
    <property type="entry name" value="ALDH_F20_ACDH"/>
    <property type="match status" value="1"/>
</dbReference>
<dbReference type="Proteomes" id="UP000235533">
    <property type="component" value="Unassembled WGS sequence"/>
</dbReference>
<feature type="domain" description="Aldehyde dehydrogenase" evidence="13">
    <location>
        <begin position="5"/>
        <end position="398"/>
    </location>
</feature>
<comment type="caution">
    <text evidence="16">The sequence shown here is derived from an EMBL/GenBank/DDBJ whole genome shotgun (WGS) entry which is preliminary data.</text>
</comment>
<keyword evidence="4" id="KW-0408">Iron</keyword>
<evidence type="ECO:0000256" key="2">
    <source>
        <dbReference type="ARBA" id="ARBA00022723"/>
    </source>
</evidence>
<dbReference type="PROSITE" id="PS00060">
    <property type="entry name" value="ADH_IRON_2"/>
    <property type="match status" value="1"/>
</dbReference>
<gene>
    <name evidence="16" type="ORF">BCT54_21570</name>
</gene>
<comment type="cofactor">
    <cofactor evidence="1">
        <name>Fe(2+)</name>
        <dbReference type="ChEBI" id="CHEBI:29033"/>
    </cofactor>
</comment>
<dbReference type="FunFam" id="3.40.605.10:FF:000008">
    <property type="entry name" value="Aldehyde-alcohol dehydrogenase"/>
    <property type="match status" value="1"/>
</dbReference>
<dbReference type="CDD" id="cd08178">
    <property type="entry name" value="AAD_C"/>
    <property type="match status" value="1"/>
</dbReference>
<dbReference type="InterPro" id="IPR034789">
    <property type="entry name" value="AAD_C"/>
</dbReference>
<evidence type="ECO:0000256" key="10">
    <source>
        <dbReference type="ARBA" id="ARBA00052487"/>
    </source>
</evidence>
<comment type="catalytic activity">
    <reaction evidence="9">
        <text>a primary alcohol + NAD(+) = an aldehyde + NADH + H(+)</text>
        <dbReference type="Rhea" id="RHEA:10736"/>
        <dbReference type="ChEBI" id="CHEBI:15378"/>
        <dbReference type="ChEBI" id="CHEBI:15734"/>
        <dbReference type="ChEBI" id="CHEBI:17478"/>
        <dbReference type="ChEBI" id="CHEBI:57540"/>
        <dbReference type="ChEBI" id="CHEBI:57945"/>
        <dbReference type="EC" id="1.1.1.1"/>
    </reaction>
</comment>
<dbReference type="PANTHER" id="PTHR11496:SF83">
    <property type="entry name" value="HYDROXYACID-OXOACID TRANSHYDROGENASE, MITOCHONDRIAL"/>
    <property type="match status" value="1"/>
</dbReference>
<dbReference type="InterPro" id="IPR056798">
    <property type="entry name" value="ADH_Fe_C"/>
</dbReference>
<keyword evidence="6" id="KW-0511">Multifunctional enzyme</keyword>
<comment type="catalytic activity">
    <reaction evidence="10">
        <text>acetaldehyde + NAD(+) + CoA = acetyl-CoA + NADH + H(+)</text>
        <dbReference type="Rhea" id="RHEA:23288"/>
        <dbReference type="ChEBI" id="CHEBI:15343"/>
        <dbReference type="ChEBI" id="CHEBI:15378"/>
        <dbReference type="ChEBI" id="CHEBI:57287"/>
        <dbReference type="ChEBI" id="CHEBI:57288"/>
        <dbReference type="ChEBI" id="CHEBI:57540"/>
        <dbReference type="ChEBI" id="CHEBI:57945"/>
        <dbReference type="EC" id="1.2.1.10"/>
    </reaction>
    <physiologicalReaction direction="right-to-left" evidence="10">
        <dbReference type="Rhea" id="RHEA:23290"/>
    </physiologicalReaction>
</comment>
<accession>A0A2N7JS25</accession>
<dbReference type="InterPro" id="IPR015590">
    <property type="entry name" value="Aldehyde_DH_dom"/>
</dbReference>
<evidence type="ECO:0000256" key="12">
    <source>
        <dbReference type="PIRNR" id="PIRNR000111"/>
    </source>
</evidence>
<dbReference type="Pfam" id="PF00171">
    <property type="entry name" value="Aldedh"/>
    <property type="match status" value="1"/>
</dbReference>
<evidence type="ECO:0000259" key="13">
    <source>
        <dbReference type="Pfam" id="PF00171"/>
    </source>
</evidence>
<evidence type="ECO:0000256" key="3">
    <source>
        <dbReference type="ARBA" id="ARBA00023002"/>
    </source>
</evidence>
<comment type="similarity">
    <text evidence="7 12">In the N-terminal section; belongs to the aldehyde dehydrogenase family.</text>
</comment>
<dbReference type="FunFam" id="3.40.309.10:FF:000007">
    <property type="entry name" value="Aldehyde-alcohol dehydrogenase"/>
    <property type="match status" value="1"/>
</dbReference>
<evidence type="ECO:0000256" key="4">
    <source>
        <dbReference type="ARBA" id="ARBA00023004"/>
    </source>
</evidence>
<dbReference type="InterPro" id="IPR016162">
    <property type="entry name" value="Ald_DH_N"/>
</dbReference>
<dbReference type="SUPFAM" id="SSF53720">
    <property type="entry name" value="ALDH-like"/>
    <property type="match status" value="1"/>
</dbReference>
<dbReference type="FunFam" id="3.40.50.1970:FF:000002">
    <property type="entry name" value="Aldehyde-alcohol dehydrogenase"/>
    <property type="match status" value="1"/>
</dbReference>